<dbReference type="Proteomes" id="UP000003688">
    <property type="component" value="Unassembled WGS sequence"/>
</dbReference>
<dbReference type="RefSeq" id="WP_007412802.1">
    <property type="nucleotide sequence ID" value="NZ_ABOX02000002.1"/>
</dbReference>
<proteinExistence type="predicted"/>
<reference evidence="2 3" key="1">
    <citation type="journal article" date="2011" name="J. Bacteriol.">
        <title>Genome sequence of 'Pedosphaera parvula' Ellin514, an aerobic Verrucomicrobial isolate from pasture soil.</title>
        <authorList>
            <person name="Kant R."/>
            <person name="van Passel M.W."/>
            <person name="Sangwan P."/>
            <person name="Palva A."/>
            <person name="Lucas S."/>
            <person name="Copeland A."/>
            <person name="Lapidus A."/>
            <person name="Glavina Del Rio T."/>
            <person name="Dalin E."/>
            <person name="Tice H."/>
            <person name="Bruce D."/>
            <person name="Goodwin L."/>
            <person name="Pitluck S."/>
            <person name="Chertkov O."/>
            <person name="Larimer F.W."/>
            <person name="Land M.L."/>
            <person name="Hauser L."/>
            <person name="Brettin T.S."/>
            <person name="Detter J.C."/>
            <person name="Han S."/>
            <person name="de Vos W.M."/>
            <person name="Janssen P.H."/>
            <person name="Smidt H."/>
        </authorList>
    </citation>
    <scope>NUCLEOTIDE SEQUENCE [LARGE SCALE GENOMIC DNA]</scope>
    <source>
        <strain evidence="2 3">Ellin514</strain>
    </source>
</reference>
<evidence type="ECO:0000256" key="1">
    <source>
        <dbReference type="SAM" id="MobiDB-lite"/>
    </source>
</evidence>
<evidence type="ECO:0000313" key="3">
    <source>
        <dbReference type="Proteomes" id="UP000003688"/>
    </source>
</evidence>
<protein>
    <submittedName>
        <fullName evidence="2">Uncharacterized protein</fullName>
    </submittedName>
</protein>
<name>B9XAF4_PEDPL</name>
<feature type="region of interest" description="Disordered" evidence="1">
    <location>
        <begin position="352"/>
        <end position="371"/>
    </location>
</feature>
<comment type="caution">
    <text evidence="2">The sequence shown here is derived from an EMBL/GenBank/DDBJ whole genome shotgun (WGS) entry which is preliminary data.</text>
</comment>
<organism evidence="2 3">
    <name type="scientific">Pedosphaera parvula (strain Ellin514)</name>
    <dbReference type="NCBI Taxonomy" id="320771"/>
    <lineage>
        <taxon>Bacteria</taxon>
        <taxon>Pseudomonadati</taxon>
        <taxon>Verrucomicrobiota</taxon>
        <taxon>Pedosphaerae</taxon>
        <taxon>Pedosphaerales</taxon>
        <taxon>Pedosphaeraceae</taxon>
        <taxon>Pedosphaera</taxon>
    </lineage>
</organism>
<dbReference type="AlphaFoldDB" id="B9XAF4"/>
<evidence type="ECO:0000313" key="2">
    <source>
        <dbReference type="EMBL" id="EEF62989.1"/>
    </source>
</evidence>
<feature type="region of interest" description="Disordered" evidence="1">
    <location>
        <begin position="258"/>
        <end position="277"/>
    </location>
</feature>
<keyword evidence="3" id="KW-1185">Reference proteome</keyword>
<dbReference type="EMBL" id="ABOX02000002">
    <property type="protein sequence ID" value="EEF62989.1"/>
    <property type="molecule type" value="Genomic_DNA"/>
</dbReference>
<sequence>MRKFPSRIYGRLTQGPDFQKMQESALRFPETLDTEASKLLLNCFGSKPIDVRIGDWECGHWASREQKEMFLVWKVVMVAKADQPARLVIALTEDDYQAFNFDPFAVEAGGFFEFAASFIENPQHNVQCPPATGKLPPARSDLSLSSEEKEMIARIVTPLLKGQSQILKLPSADAQVRRLMELAFAALPGEKRKACTLFTFAFCNGSDLDWAKPALAAVCLRQRDPTAWKLDLPTTPLEDARQLVEQLYARGAATEMPAAVAAQPKPSPTITAATKPSEPAAVRGDIIRSNELKALDLKISQLISANKTLQGDVGILDQKIADLDRMSRNPRDNDRLEDLARSIKRLEEALATMKTSASQPPAGKKEPATGKTAQLQHDLDALITEFKKLEDSVAGLKTERQKPVYAKPRLGTYWWTAAAAVVVTAGLSKFVPVPIPNKLQADVKDAAKSAREAKSHQENAHTYAQHAANYAANASNEVHGLDTRISNAWQTDNTRLQSLKTWLTSVEPLTNQVVEAVSKANNAAFTAANRVSEARSYSETAKEDMEGAREAYQDVVKALASSNNIQQSDKLKTLKGISKRLNNRCKECKHLLDKHKKSKNNQDADAAQQELGGIKEQLKSVDDDDLKKASSSIEEHKTVDFSDVVSKLEQLEERLDNLTPKLIDMIPNP</sequence>
<accession>B9XAF4</accession>
<dbReference type="STRING" id="320771.Cflav_PD5624"/>
<gene>
    <name evidence="2" type="ORF">Cflav_PD5624</name>
</gene>